<evidence type="ECO:0000259" key="6">
    <source>
        <dbReference type="PROSITE" id="PS50862"/>
    </source>
</evidence>
<dbReference type="GO" id="GO:0005524">
    <property type="term" value="F:ATP binding"/>
    <property type="evidence" value="ECO:0007669"/>
    <property type="project" value="UniProtKB-KW"/>
</dbReference>
<evidence type="ECO:0000256" key="3">
    <source>
        <dbReference type="ARBA" id="ARBA00022741"/>
    </source>
</evidence>
<proteinExistence type="predicted"/>
<dbReference type="PANTHER" id="PTHR42918:SF6">
    <property type="entry name" value="ELONGATION FACTOR P--(R)-BETA-LYSINE LIGASE"/>
    <property type="match status" value="1"/>
</dbReference>
<reference evidence="7 8" key="1">
    <citation type="submission" date="2018-05" db="EMBL/GenBank/DDBJ databases">
        <title>Freshwater and sediment microbial communities from various areas in North America, analyzing microbe dynamics in response to fracking.</title>
        <authorList>
            <person name="Lamendella R."/>
        </authorList>
    </citation>
    <scope>NUCLEOTIDE SEQUENCE [LARGE SCALE GENOMIC DNA]</scope>
    <source>
        <strain evidence="7 8">125B1</strain>
    </source>
</reference>
<dbReference type="InterPro" id="IPR018149">
    <property type="entry name" value="Lys-tRNA-synth_II_C"/>
</dbReference>
<keyword evidence="7" id="KW-0030">Aminoacyl-tRNA synthetase</keyword>
<evidence type="ECO:0000256" key="5">
    <source>
        <dbReference type="ARBA" id="ARBA00052794"/>
    </source>
</evidence>
<evidence type="ECO:0000256" key="2">
    <source>
        <dbReference type="ARBA" id="ARBA00022598"/>
    </source>
</evidence>
<evidence type="ECO:0000313" key="7">
    <source>
        <dbReference type="EMBL" id="PWW06871.1"/>
    </source>
</evidence>
<keyword evidence="3" id="KW-0547">Nucleotide-binding</keyword>
<name>A0A317PYD6_9GAMM</name>
<dbReference type="InterPro" id="IPR045864">
    <property type="entry name" value="aa-tRNA-synth_II/BPL/LPL"/>
</dbReference>
<dbReference type="EMBL" id="QGTT01000028">
    <property type="protein sequence ID" value="PWW06871.1"/>
    <property type="molecule type" value="Genomic_DNA"/>
</dbReference>
<dbReference type="InterPro" id="IPR004364">
    <property type="entry name" value="Aa-tRNA-synt_II"/>
</dbReference>
<dbReference type="NCBIfam" id="NF006828">
    <property type="entry name" value="PRK09350.1"/>
    <property type="match status" value="1"/>
</dbReference>
<evidence type="ECO:0000313" key="8">
    <source>
        <dbReference type="Proteomes" id="UP000246964"/>
    </source>
</evidence>
<organism evidence="7 8">
    <name type="scientific">Pseudidiomarina maritima</name>
    <dbReference type="NCBI Taxonomy" id="519453"/>
    <lineage>
        <taxon>Bacteria</taxon>
        <taxon>Pseudomonadati</taxon>
        <taxon>Pseudomonadota</taxon>
        <taxon>Gammaproteobacteria</taxon>
        <taxon>Alteromonadales</taxon>
        <taxon>Idiomarinaceae</taxon>
        <taxon>Pseudidiomarina</taxon>
    </lineage>
</organism>
<dbReference type="InterPro" id="IPR006195">
    <property type="entry name" value="aa-tRNA-synth_II"/>
</dbReference>
<dbReference type="OrthoDB" id="9802326at2"/>
<feature type="domain" description="Aminoacyl-transfer RNA synthetases class-II family profile" evidence="6">
    <location>
        <begin position="19"/>
        <end position="317"/>
    </location>
</feature>
<keyword evidence="4" id="KW-0067">ATP-binding</keyword>
<comment type="caution">
    <text evidence="7">The sequence shown here is derived from an EMBL/GenBank/DDBJ whole genome shotgun (WGS) entry which is preliminary data.</text>
</comment>
<keyword evidence="2" id="KW-0436">Ligase</keyword>
<sequence length="323" mass="36253">MQLSDNWRPSASLELLQQRAALLRQLREFFWQRQVLEVDTPLLSRYGVTDVHLSNLQTEIAVLPNQPFYLQTSPEYAMKRLLAAYGCSIYQLGKVFRDDEVGPRHNPEFTMLEWYRVGFTMAELIAEVVELLLLVLGERMVVQQTYQELFQRYLAVDPLAASVSQLQRTLSDCPEVADLAEREDDRDTLLQLAMACVIEPRLNVDAITIVTHFPSSQAALAEIAADDSRVALRFEVYAGGIELANGYQELTQAAEQTQRFASDNQLRLQLGRPQAAADTRLLQALAAGFPNCAGVALGFDRLLMIQSKKANIQSVLPFDLSCA</sequence>
<comment type="subunit">
    <text evidence="1">Homodimer.</text>
</comment>
<evidence type="ECO:0000256" key="4">
    <source>
        <dbReference type="ARBA" id="ARBA00022840"/>
    </source>
</evidence>
<dbReference type="PANTHER" id="PTHR42918">
    <property type="entry name" value="LYSYL-TRNA SYNTHETASE"/>
    <property type="match status" value="1"/>
</dbReference>
<keyword evidence="8" id="KW-1185">Reference proteome</keyword>
<dbReference type="Pfam" id="PF00152">
    <property type="entry name" value="tRNA-synt_2"/>
    <property type="match status" value="1"/>
</dbReference>
<protein>
    <submittedName>
        <fullName evidence="7">Lysyl-tRNA synthetase class 2</fullName>
    </submittedName>
</protein>
<dbReference type="SUPFAM" id="SSF55681">
    <property type="entry name" value="Class II aaRS and biotin synthetases"/>
    <property type="match status" value="1"/>
</dbReference>
<dbReference type="GO" id="GO:0004824">
    <property type="term" value="F:lysine-tRNA ligase activity"/>
    <property type="evidence" value="ECO:0007669"/>
    <property type="project" value="InterPro"/>
</dbReference>
<dbReference type="FunFam" id="3.30.930.10:FF:000017">
    <property type="entry name" value="Elongation factor P--(R)-beta-lysine ligase"/>
    <property type="match status" value="1"/>
</dbReference>
<dbReference type="GO" id="GO:0006430">
    <property type="term" value="P:lysyl-tRNA aminoacylation"/>
    <property type="evidence" value="ECO:0007669"/>
    <property type="project" value="InterPro"/>
</dbReference>
<dbReference type="PROSITE" id="PS50862">
    <property type="entry name" value="AA_TRNA_LIGASE_II"/>
    <property type="match status" value="1"/>
</dbReference>
<dbReference type="GO" id="GO:0000049">
    <property type="term" value="F:tRNA binding"/>
    <property type="evidence" value="ECO:0007669"/>
    <property type="project" value="TreeGrafter"/>
</dbReference>
<dbReference type="AlphaFoldDB" id="A0A317PYD6"/>
<comment type="catalytic activity">
    <reaction evidence="5">
        <text>D-beta-lysine + L-lysyl-[protein] + ATP = N(6)-((3R)-3,6-diaminohexanoyl)-L-lysyl-[protein] + AMP + diphosphate + H(+)</text>
        <dbReference type="Rhea" id="RHEA:83435"/>
        <dbReference type="Rhea" id="RHEA-COMP:9752"/>
        <dbReference type="Rhea" id="RHEA-COMP:20131"/>
        <dbReference type="ChEBI" id="CHEBI:15378"/>
        <dbReference type="ChEBI" id="CHEBI:29969"/>
        <dbReference type="ChEBI" id="CHEBI:30616"/>
        <dbReference type="ChEBI" id="CHEBI:33019"/>
        <dbReference type="ChEBI" id="CHEBI:84138"/>
        <dbReference type="ChEBI" id="CHEBI:156053"/>
        <dbReference type="ChEBI" id="CHEBI:456215"/>
    </reaction>
    <physiologicalReaction direction="left-to-right" evidence="5">
        <dbReference type="Rhea" id="RHEA:83436"/>
    </physiologicalReaction>
</comment>
<dbReference type="PRINTS" id="PR00982">
    <property type="entry name" value="TRNASYNTHLYS"/>
</dbReference>
<evidence type="ECO:0000256" key="1">
    <source>
        <dbReference type="ARBA" id="ARBA00011738"/>
    </source>
</evidence>
<dbReference type="InterPro" id="IPR004525">
    <property type="entry name" value="EpmA"/>
</dbReference>
<dbReference type="Gene3D" id="3.30.930.10">
    <property type="entry name" value="Bira Bifunctional Protein, Domain 2"/>
    <property type="match status" value="1"/>
</dbReference>
<accession>A0A317PYD6</accession>
<dbReference type="Proteomes" id="UP000246964">
    <property type="component" value="Unassembled WGS sequence"/>
</dbReference>
<dbReference type="NCBIfam" id="TIGR00462">
    <property type="entry name" value="genX"/>
    <property type="match status" value="1"/>
</dbReference>
<gene>
    <name evidence="7" type="ORF">DET45_1284</name>
</gene>
<dbReference type="RefSeq" id="WP_110076992.1">
    <property type="nucleotide sequence ID" value="NZ_QGTT01000028.1"/>
</dbReference>
<dbReference type="GO" id="GO:0005829">
    <property type="term" value="C:cytosol"/>
    <property type="evidence" value="ECO:0007669"/>
    <property type="project" value="TreeGrafter"/>
</dbReference>